<evidence type="ECO:0000313" key="11">
    <source>
        <dbReference type="EMBL" id="TCT13536.1"/>
    </source>
</evidence>
<evidence type="ECO:0000256" key="10">
    <source>
        <dbReference type="RuleBase" id="RU362071"/>
    </source>
</evidence>
<name>A0A4R3MNB8_9HYPH</name>
<keyword evidence="5 10" id="KW-0812">Transmembrane</keyword>
<keyword evidence="11" id="KW-0282">Flagellum</keyword>
<evidence type="ECO:0000256" key="5">
    <source>
        <dbReference type="ARBA" id="ARBA00022692"/>
    </source>
</evidence>
<keyword evidence="6 10" id="KW-1133">Transmembrane helix</keyword>
<accession>A0A4R3MNB8</accession>
<evidence type="ECO:0000256" key="4">
    <source>
        <dbReference type="ARBA" id="ARBA00022475"/>
    </source>
</evidence>
<protein>
    <recommendedName>
        <fullName evidence="3 9">Flagellar biosynthetic protein FliR</fullName>
    </recommendedName>
</protein>
<dbReference type="PANTHER" id="PTHR30065">
    <property type="entry name" value="FLAGELLAR BIOSYNTHETIC PROTEIN FLIR"/>
    <property type="match status" value="1"/>
</dbReference>
<gene>
    <name evidence="11" type="ORF">EDC22_101404</name>
</gene>
<keyword evidence="4 10" id="KW-1003">Cell membrane</keyword>
<dbReference type="RefSeq" id="WP_132804914.1">
    <property type="nucleotide sequence ID" value="NZ_SMAK01000001.1"/>
</dbReference>
<feature type="transmembrane region" description="Helical" evidence="10">
    <location>
        <begin position="68"/>
        <end position="85"/>
    </location>
</feature>
<dbReference type="InterPro" id="IPR006303">
    <property type="entry name" value="FliR"/>
</dbReference>
<evidence type="ECO:0000256" key="2">
    <source>
        <dbReference type="ARBA" id="ARBA00009772"/>
    </source>
</evidence>
<keyword evidence="11" id="KW-0966">Cell projection</keyword>
<evidence type="ECO:0000256" key="8">
    <source>
        <dbReference type="ARBA" id="ARBA00023143"/>
    </source>
</evidence>
<evidence type="ECO:0000256" key="6">
    <source>
        <dbReference type="ARBA" id="ARBA00022989"/>
    </source>
</evidence>
<comment type="function">
    <text evidence="1 10">Role in flagellar biosynthesis.</text>
</comment>
<dbReference type="NCBIfam" id="TIGR01400">
    <property type="entry name" value="fliR"/>
    <property type="match status" value="1"/>
</dbReference>
<feature type="transmembrane region" description="Helical" evidence="10">
    <location>
        <begin position="181"/>
        <end position="200"/>
    </location>
</feature>
<dbReference type="AlphaFoldDB" id="A0A4R3MNB8"/>
<dbReference type="OrthoDB" id="9779817at2"/>
<dbReference type="GO" id="GO:0005886">
    <property type="term" value="C:plasma membrane"/>
    <property type="evidence" value="ECO:0007669"/>
    <property type="project" value="UniProtKB-SubCell"/>
</dbReference>
<dbReference type="EMBL" id="SMAK01000001">
    <property type="protein sequence ID" value="TCT13536.1"/>
    <property type="molecule type" value="Genomic_DNA"/>
</dbReference>
<dbReference type="InterPro" id="IPR002010">
    <property type="entry name" value="T3SS_IM_R"/>
</dbReference>
<keyword evidence="11" id="KW-0969">Cilium</keyword>
<dbReference type="Proteomes" id="UP000295678">
    <property type="component" value="Unassembled WGS sequence"/>
</dbReference>
<evidence type="ECO:0000256" key="9">
    <source>
        <dbReference type="NCBIfam" id="TIGR01400"/>
    </source>
</evidence>
<evidence type="ECO:0000313" key="12">
    <source>
        <dbReference type="Proteomes" id="UP000295678"/>
    </source>
</evidence>
<dbReference type="PANTHER" id="PTHR30065:SF8">
    <property type="entry name" value="FLAGELLAR BIOSYNTHETIC PROTEIN FLIR"/>
    <property type="match status" value="1"/>
</dbReference>
<feature type="transmembrane region" description="Helical" evidence="10">
    <location>
        <begin position="122"/>
        <end position="146"/>
    </location>
</feature>
<comment type="caution">
    <text evidence="11">The sequence shown here is derived from an EMBL/GenBank/DDBJ whole genome shotgun (WGS) entry which is preliminary data.</text>
</comment>
<keyword evidence="7 10" id="KW-0472">Membrane</keyword>
<comment type="similarity">
    <text evidence="2 10">Belongs to the FliR/MopE/SpaR family.</text>
</comment>
<feature type="transmembrane region" description="Helical" evidence="10">
    <location>
        <begin position="212"/>
        <end position="240"/>
    </location>
</feature>
<proteinExistence type="inferred from homology"/>
<dbReference type="Pfam" id="PF01311">
    <property type="entry name" value="Bac_export_1"/>
    <property type="match status" value="1"/>
</dbReference>
<dbReference type="GO" id="GO:0044780">
    <property type="term" value="P:bacterial-type flagellum assembly"/>
    <property type="evidence" value="ECO:0007669"/>
    <property type="project" value="UniProtKB-UniRule"/>
</dbReference>
<comment type="subcellular location">
    <subcellularLocation>
        <location evidence="10">Cell membrane</location>
        <topology evidence="10">Multi-pass membrane protein</topology>
    </subcellularLocation>
    <subcellularLocation>
        <location evidence="10">Bacterial flagellum basal body</location>
    </subcellularLocation>
</comment>
<dbReference type="GO" id="GO:0006605">
    <property type="term" value="P:protein targeting"/>
    <property type="evidence" value="ECO:0007669"/>
    <property type="project" value="UniProtKB-UniRule"/>
</dbReference>
<evidence type="ECO:0000256" key="1">
    <source>
        <dbReference type="ARBA" id="ARBA00002578"/>
    </source>
</evidence>
<evidence type="ECO:0000256" key="7">
    <source>
        <dbReference type="ARBA" id="ARBA00023136"/>
    </source>
</evidence>
<feature type="transmembrane region" description="Helical" evidence="10">
    <location>
        <begin position="6"/>
        <end position="29"/>
    </location>
</feature>
<sequence length="253" mass="27096">MQVDVLPAMAMAYMLIFARVGTMLMLMPALGESAFPVRMRLVFALGLALVLYPVVFDLYPAVPSTFGGLLRLLAIELAIGFMIGLLTRFITVCSQIAGSTIAFQVGLGFAQNVDPTQGIQAVLFSSFLSMLGIVLIFATDLHYLLIAAIRDSYVLFAPGGALPTGDAARLAIAALAGAFRIGLQMAAPFIVFGLIFYLGLGVLSRLMPQIQIFFLAMPANIMLGFLMLALLVGSMMAWFLGYVTGALEPLIVR</sequence>
<feature type="transmembrane region" description="Helical" evidence="10">
    <location>
        <begin position="41"/>
        <end position="62"/>
    </location>
</feature>
<evidence type="ECO:0000256" key="3">
    <source>
        <dbReference type="ARBA" id="ARBA00021717"/>
    </source>
</evidence>
<reference evidence="11 12" key="1">
    <citation type="submission" date="2019-03" db="EMBL/GenBank/DDBJ databases">
        <title>Genomic Encyclopedia of Type Strains, Phase IV (KMG-IV): sequencing the most valuable type-strain genomes for metagenomic binning, comparative biology and taxonomic classification.</title>
        <authorList>
            <person name="Goeker M."/>
        </authorList>
    </citation>
    <scope>NUCLEOTIDE SEQUENCE [LARGE SCALE GENOMIC DNA]</scope>
    <source>
        <strain evidence="11 12">DSM 19345</strain>
    </source>
</reference>
<keyword evidence="12" id="KW-1185">Reference proteome</keyword>
<organism evidence="11 12">
    <name type="scientific">Tepidamorphus gemmatus</name>
    <dbReference type="NCBI Taxonomy" id="747076"/>
    <lineage>
        <taxon>Bacteria</taxon>
        <taxon>Pseudomonadati</taxon>
        <taxon>Pseudomonadota</taxon>
        <taxon>Alphaproteobacteria</taxon>
        <taxon>Hyphomicrobiales</taxon>
        <taxon>Tepidamorphaceae</taxon>
        <taxon>Tepidamorphus</taxon>
    </lineage>
</organism>
<keyword evidence="8 10" id="KW-0975">Bacterial flagellum</keyword>
<dbReference type="GO" id="GO:0009425">
    <property type="term" value="C:bacterial-type flagellum basal body"/>
    <property type="evidence" value="ECO:0007669"/>
    <property type="project" value="UniProtKB-SubCell"/>
</dbReference>
<dbReference type="PRINTS" id="PR00953">
    <property type="entry name" value="TYPE3IMRPROT"/>
</dbReference>